<dbReference type="AlphaFoldDB" id="A0A1R0H4W6"/>
<dbReference type="Proteomes" id="UP000187455">
    <property type="component" value="Unassembled WGS sequence"/>
</dbReference>
<evidence type="ECO:0000313" key="3">
    <source>
        <dbReference type="Proteomes" id="UP000187455"/>
    </source>
</evidence>
<protein>
    <submittedName>
        <fullName evidence="2">Uncharacterized protein</fullName>
    </submittedName>
</protein>
<name>A0A1R0H4W6_9FUNG</name>
<proteinExistence type="predicted"/>
<comment type="caution">
    <text evidence="2">The sequence shown here is derived from an EMBL/GenBank/DDBJ whole genome shotgun (WGS) entry which is preliminary data.</text>
</comment>
<keyword evidence="1" id="KW-0732">Signal</keyword>
<organism evidence="2 3">
    <name type="scientific">Smittium mucronatum</name>
    <dbReference type="NCBI Taxonomy" id="133383"/>
    <lineage>
        <taxon>Eukaryota</taxon>
        <taxon>Fungi</taxon>
        <taxon>Fungi incertae sedis</taxon>
        <taxon>Zoopagomycota</taxon>
        <taxon>Kickxellomycotina</taxon>
        <taxon>Harpellomycetes</taxon>
        <taxon>Harpellales</taxon>
        <taxon>Legeriomycetaceae</taxon>
        <taxon>Smittium</taxon>
    </lineage>
</organism>
<evidence type="ECO:0000256" key="1">
    <source>
        <dbReference type="SAM" id="SignalP"/>
    </source>
</evidence>
<accession>A0A1R0H4W6</accession>
<feature type="signal peptide" evidence="1">
    <location>
        <begin position="1"/>
        <end position="25"/>
    </location>
</feature>
<evidence type="ECO:0000313" key="2">
    <source>
        <dbReference type="EMBL" id="OLY84272.1"/>
    </source>
</evidence>
<gene>
    <name evidence="2" type="ORF">AYI68_g1568</name>
</gene>
<feature type="chain" id="PRO_5013226397" evidence="1">
    <location>
        <begin position="26"/>
        <end position="535"/>
    </location>
</feature>
<dbReference type="EMBL" id="LSSL01000554">
    <property type="protein sequence ID" value="OLY84272.1"/>
    <property type="molecule type" value="Genomic_DNA"/>
</dbReference>
<sequence length="535" mass="55897">MLLSRITRFSLYFLASLSPLTAVSGNGTGCTLSYGDISIGNSSNSDEIGSGYTKAIKVPCSKSTFQVDFEVSGSTDTFFSISGGSGIKSIAGRIGIVSGRYGFNASGTYPTTISGLSGRADVSIKVGSTGACLIHNGKQVDTVTFASFGIGSNNMAEQPVYVSFSGGDGGDQAFVSSIKIVCSGEDSSCPASSGAGVAVRLLADADGTDVCASASFISPVSFDSTTITKNYDTEAPFMVPCVGGDVYANFKVNSDSDIFVAFTSGDGFFGKSGVIEAHIGVLSGKSSIKRGVYSHKRSIEGGSNGLGKRYIMGSIDVYITNSTVEIDFNGRIVISYAFKGIEISQMYISSNSGILYVASGYIHCDSASFCNDPVLPCSSTRKLPSQTLNATISKTFDSKNEFLTSCYGNKFGFMANVVATSDIYVLVAEPGGLSFSFAEIRFGIQSGINSIGPSTYFSPPDPNISSQTGPPKSASIGFQYDNGTVSMSVGGKQVGSQTFGAKSYTPYYLYFSTLGGTATLTNRVFTCFRQQPNCP</sequence>
<reference evidence="2 3" key="1">
    <citation type="journal article" date="2016" name="Mol. Biol. Evol.">
        <title>Genome-Wide Survey of Gut Fungi (Harpellales) Reveals the First Horizontally Transferred Ubiquitin Gene from a Mosquito Host.</title>
        <authorList>
            <person name="Wang Y."/>
            <person name="White M.M."/>
            <person name="Kvist S."/>
            <person name="Moncalvo J.M."/>
        </authorList>
    </citation>
    <scope>NUCLEOTIDE SEQUENCE [LARGE SCALE GENOMIC DNA]</scope>
    <source>
        <strain evidence="2 3">ALG-7-W6</strain>
    </source>
</reference>
<keyword evidence="3" id="KW-1185">Reference proteome</keyword>